<evidence type="ECO:0000313" key="4">
    <source>
        <dbReference type="Proteomes" id="UP000315673"/>
    </source>
</evidence>
<dbReference type="KEGG" id="spai:FPZ24_02880"/>
<evidence type="ECO:0000313" key="3">
    <source>
        <dbReference type="EMBL" id="QDZ06545.1"/>
    </source>
</evidence>
<keyword evidence="4" id="KW-1185">Reference proteome</keyword>
<dbReference type="Pfam" id="PF09935">
    <property type="entry name" value="DUF2167"/>
    <property type="match status" value="1"/>
</dbReference>
<dbReference type="InterPro" id="IPR018682">
    <property type="entry name" value="DUF2167_membr"/>
</dbReference>
<feature type="transmembrane region" description="Helical" evidence="1">
    <location>
        <begin position="272"/>
        <end position="292"/>
    </location>
</feature>
<dbReference type="EMBL" id="CP042306">
    <property type="protein sequence ID" value="QDZ06545.1"/>
    <property type="molecule type" value="Genomic_DNA"/>
</dbReference>
<gene>
    <name evidence="3" type="ORF">FPZ24_02880</name>
</gene>
<organism evidence="3 4">
    <name type="scientific">Sphingomonas panacisoli</name>
    <dbReference type="NCBI Taxonomy" id="1813879"/>
    <lineage>
        <taxon>Bacteria</taxon>
        <taxon>Pseudomonadati</taxon>
        <taxon>Pseudomonadota</taxon>
        <taxon>Alphaproteobacteria</taxon>
        <taxon>Sphingomonadales</taxon>
        <taxon>Sphingomonadaceae</taxon>
        <taxon>Sphingomonas</taxon>
    </lineage>
</organism>
<feature type="chain" id="PRO_5022884771" evidence="2">
    <location>
        <begin position="25"/>
        <end position="309"/>
    </location>
</feature>
<keyword evidence="1" id="KW-0812">Transmembrane</keyword>
<name>A0A5B8LFM0_9SPHN</name>
<sequence length="309" mass="32561">MKKIVAAGALLLAASAIPAGVVLADPVPAAATASPADQAAFVKTLHKQTGDVTIPTANAVLHLGNKYYFLGPDEAKKVLVDLWGNPPSSVSDVLGLVMPADKSVLENSWGAVITWDDSGYVTDDDADSADYDKIMADMKAGEGATNEERQKAGYPLMHMVGWAQPPSYDKATHSLVWARDFSIVGDKADSLNYDVRILGRKGVLSMNMLWDMPHLAEVRTAAQDFGKVATFASGSTYAEYNSSTDKAAGYGLAGLVGLGVGVAVAKKVGLLALLLPFLKWIAVGALALWGAFKGFVGRLFGRKSDTLEG</sequence>
<keyword evidence="1" id="KW-1133">Transmembrane helix</keyword>
<keyword evidence="2" id="KW-0732">Signal</keyword>
<dbReference type="OrthoDB" id="196355at2"/>
<dbReference type="RefSeq" id="WP_146569629.1">
    <property type="nucleotide sequence ID" value="NZ_CP042306.1"/>
</dbReference>
<evidence type="ECO:0000256" key="2">
    <source>
        <dbReference type="SAM" id="SignalP"/>
    </source>
</evidence>
<keyword evidence="1" id="KW-0472">Membrane</keyword>
<evidence type="ECO:0000256" key="1">
    <source>
        <dbReference type="SAM" id="Phobius"/>
    </source>
</evidence>
<dbReference type="Proteomes" id="UP000315673">
    <property type="component" value="Chromosome"/>
</dbReference>
<feature type="signal peptide" evidence="2">
    <location>
        <begin position="1"/>
        <end position="24"/>
    </location>
</feature>
<protein>
    <submittedName>
        <fullName evidence="3">DUF2167 domain-containing protein</fullName>
    </submittedName>
</protein>
<reference evidence="3 4" key="1">
    <citation type="submission" date="2019-07" db="EMBL/GenBank/DDBJ databases">
        <title>Full genome sequence of Sphingomonas sp. 4R-6-7(HKS19).</title>
        <authorList>
            <person name="Im W.-T."/>
        </authorList>
    </citation>
    <scope>NUCLEOTIDE SEQUENCE [LARGE SCALE GENOMIC DNA]</scope>
    <source>
        <strain evidence="3 4">HKS19</strain>
    </source>
</reference>
<accession>A0A5B8LFM0</accession>
<dbReference type="AlphaFoldDB" id="A0A5B8LFM0"/>
<feature type="transmembrane region" description="Helical" evidence="1">
    <location>
        <begin position="247"/>
        <end position="265"/>
    </location>
</feature>
<proteinExistence type="predicted"/>